<dbReference type="GO" id="GO:0071732">
    <property type="term" value="P:cellular response to nitric oxide"/>
    <property type="evidence" value="ECO:0007669"/>
    <property type="project" value="UniProtKB-ARBA"/>
</dbReference>
<dbReference type="Gene3D" id="3.30.70.270">
    <property type="match status" value="1"/>
</dbReference>
<dbReference type="PROSITE" id="PS50883">
    <property type="entry name" value="EAL"/>
    <property type="match status" value="1"/>
</dbReference>
<dbReference type="SUPFAM" id="SSF52172">
    <property type="entry name" value="CheY-like"/>
    <property type="match status" value="1"/>
</dbReference>
<dbReference type="InterPro" id="IPR035965">
    <property type="entry name" value="PAS-like_dom_sf"/>
</dbReference>
<dbReference type="SMART" id="SM00267">
    <property type="entry name" value="GGDEF"/>
    <property type="match status" value="1"/>
</dbReference>
<dbReference type="SUPFAM" id="SSF55073">
    <property type="entry name" value="Nucleotide cyclase"/>
    <property type="match status" value="1"/>
</dbReference>
<reference evidence="12" key="1">
    <citation type="journal article" date="2021" name="Proc. Natl. Acad. Sci. U.S.A.">
        <title>Global biogeography of chemosynthetic symbionts reveals both localized and globally distributed symbiont groups. .</title>
        <authorList>
            <person name="Osvatic J.T."/>
            <person name="Wilkins L.G.E."/>
            <person name="Leibrecht L."/>
            <person name="Leray M."/>
            <person name="Zauner S."/>
            <person name="Polzin J."/>
            <person name="Camacho Y."/>
            <person name="Gros O."/>
            <person name="van Gils J.A."/>
            <person name="Eisen J.A."/>
            <person name="Petersen J.M."/>
            <person name="Yuen B."/>
        </authorList>
    </citation>
    <scope>NUCLEOTIDE SEQUENCE</scope>
    <source>
        <strain evidence="12">MAGL173</strain>
    </source>
</reference>
<feature type="domain" description="EAL" evidence="10">
    <location>
        <begin position="559"/>
        <end position="813"/>
    </location>
</feature>
<accession>A0A9E4K3Y2</accession>
<dbReference type="EC" id="3.1.4.52" evidence="2"/>
<evidence type="ECO:0000256" key="1">
    <source>
        <dbReference type="ARBA" id="ARBA00001946"/>
    </source>
</evidence>
<evidence type="ECO:0000256" key="4">
    <source>
        <dbReference type="ARBA" id="ARBA00051114"/>
    </source>
</evidence>
<dbReference type="Gene3D" id="3.20.20.450">
    <property type="entry name" value="EAL domain"/>
    <property type="match status" value="1"/>
</dbReference>
<evidence type="ECO:0000259" key="9">
    <source>
        <dbReference type="PROSITE" id="PS50113"/>
    </source>
</evidence>
<organism evidence="12 13">
    <name type="scientific">Candidatus Thiodiazotropha lotti</name>
    <dbReference type="NCBI Taxonomy" id="2792787"/>
    <lineage>
        <taxon>Bacteria</taxon>
        <taxon>Pseudomonadati</taxon>
        <taxon>Pseudomonadota</taxon>
        <taxon>Gammaproteobacteria</taxon>
        <taxon>Chromatiales</taxon>
        <taxon>Sedimenticolaceae</taxon>
        <taxon>Candidatus Thiodiazotropha</taxon>
    </lineage>
</organism>
<evidence type="ECO:0000259" key="8">
    <source>
        <dbReference type="PROSITE" id="PS50112"/>
    </source>
</evidence>
<comment type="catalytic activity">
    <reaction evidence="4">
        <text>3',3'-c-di-GMP + H2O = 5'-phosphoguanylyl(3'-&gt;5')guanosine + H(+)</text>
        <dbReference type="Rhea" id="RHEA:24902"/>
        <dbReference type="ChEBI" id="CHEBI:15377"/>
        <dbReference type="ChEBI" id="CHEBI:15378"/>
        <dbReference type="ChEBI" id="CHEBI:58754"/>
        <dbReference type="ChEBI" id="CHEBI:58805"/>
        <dbReference type="EC" id="3.1.4.52"/>
    </reaction>
    <physiologicalReaction direction="left-to-right" evidence="4">
        <dbReference type="Rhea" id="RHEA:24903"/>
    </physiologicalReaction>
</comment>
<feature type="coiled-coil region" evidence="6">
    <location>
        <begin position="123"/>
        <end position="150"/>
    </location>
</feature>
<dbReference type="InterPro" id="IPR029787">
    <property type="entry name" value="Nucleotide_cyclase"/>
</dbReference>
<dbReference type="FunFam" id="3.30.70.270:FF:000001">
    <property type="entry name" value="Diguanylate cyclase domain protein"/>
    <property type="match status" value="1"/>
</dbReference>
<dbReference type="InterPro" id="IPR011006">
    <property type="entry name" value="CheY-like_superfamily"/>
</dbReference>
<gene>
    <name evidence="12" type="ORF">JAZ04_09015</name>
</gene>
<dbReference type="InterPro" id="IPR001633">
    <property type="entry name" value="EAL_dom"/>
</dbReference>
<evidence type="ECO:0000259" key="10">
    <source>
        <dbReference type="PROSITE" id="PS50883"/>
    </source>
</evidence>
<evidence type="ECO:0000313" key="13">
    <source>
        <dbReference type="Proteomes" id="UP000886687"/>
    </source>
</evidence>
<comment type="caution">
    <text evidence="5">Lacks conserved residue(s) required for the propagation of feature annotation.</text>
</comment>
<dbReference type="InterPro" id="IPR000700">
    <property type="entry name" value="PAS-assoc_C"/>
</dbReference>
<feature type="domain" description="PAC" evidence="9">
    <location>
        <begin position="213"/>
        <end position="263"/>
    </location>
</feature>
<dbReference type="Pfam" id="PF13426">
    <property type="entry name" value="PAS_9"/>
    <property type="match status" value="2"/>
</dbReference>
<dbReference type="AlphaFoldDB" id="A0A9E4K3Y2"/>
<evidence type="ECO:0000259" key="7">
    <source>
        <dbReference type="PROSITE" id="PS50110"/>
    </source>
</evidence>
<feature type="domain" description="PAC" evidence="9">
    <location>
        <begin position="333"/>
        <end position="385"/>
    </location>
</feature>
<keyword evidence="6" id="KW-0175">Coiled coil</keyword>
<dbReference type="PANTHER" id="PTHR44757">
    <property type="entry name" value="DIGUANYLATE CYCLASE DGCP"/>
    <property type="match status" value="1"/>
</dbReference>
<dbReference type="PANTHER" id="PTHR44757:SF2">
    <property type="entry name" value="BIOFILM ARCHITECTURE MAINTENANCE PROTEIN MBAA"/>
    <property type="match status" value="1"/>
</dbReference>
<sequence>MPGQLRILIIEGSERIYGFICQALRRKDLNVLTRRIGTREALTQALDQGEWDLILSNTDNPGFNPKDALKLLSDRQLDIPLILVSDSIGEEKVASLLKAGANDYINLNNLARLVPAVVRELKEAAVRREAEKTKQALRRSENRYRQLVDHSPTPILLLQNDRIVFLNEAANQALAASLNQPLINRPADQLFLESPSTLLSFRSSKTNAEQDDQPRQTTLKRADGNTIQTEVFISPVEYEGAPAIQLVFTDITNRKESDAKLQQAAQIIEHTMEAVLITDIDGTIESANPAFSEITGYTQAEIIGNHPRSLISTKHSPEFLSELWDNVRSTGSWRGELWNQRKNGEIYPVWMTISCVRDQQGEALHYVMVFSDITSLKQTQSQLEHLAHHDSLTNLPNRLLFEDRLEHALAQAKRQKRQLAVLFLDLDRFKNINDSLGHAMGDELLKEVAKRLQNILRDDDTAARLGGDEFTVLVENLEDPSQAAVVAAKIQDKFKAPFKIASRELHVTASIGISIFPEDGKDVADLTKNADAAMYQAKEQGRNNYRYYTSELTRSAFERLLLETELRSALKEDQLLLYYQPQISLKNGEMTGAEALLRWHHPRLGIIPPARFIPLAEESGLIHEIGNWVLNEACQQTRYLYKQGIFQGRMAINLSVRQIMQTDLILRFEQIIAESGCPPDMLQLEVTEGIFMGQMKNSVPVLDVFKKLGVSIAIDDFGTGYSSLSYLKQLPIDKLKIDRSFIRDMPHDSDAVAITQAIISLGKNLGLRITAEGIETMAQQSLLQKMGCQEGQGYLYSPPVPGEVFEQMLMEGSRTFHHHFSNYGR</sequence>
<dbReference type="NCBIfam" id="TIGR00254">
    <property type="entry name" value="GGDEF"/>
    <property type="match status" value="1"/>
</dbReference>
<dbReference type="EMBL" id="JAEPDI010000005">
    <property type="protein sequence ID" value="MCG7938980.1"/>
    <property type="molecule type" value="Genomic_DNA"/>
</dbReference>
<dbReference type="PROSITE" id="PS50887">
    <property type="entry name" value="GGDEF"/>
    <property type="match status" value="1"/>
</dbReference>
<dbReference type="InterPro" id="IPR000014">
    <property type="entry name" value="PAS"/>
</dbReference>
<evidence type="ECO:0000256" key="3">
    <source>
        <dbReference type="ARBA" id="ARBA00022636"/>
    </source>
</evidence>
<dbReference type="SUPFAM" id="SSF55785">
    <property type="entry name" value="PYP-like sensor domain (PAS domain)"/>
    <property type="match status" value="2"/>
</dbReference>
<dbReference type="SUPFAM" id="SSF141868">
    <property type="entry name" value="EAL domain-like"/>
    <property type="match status" value="1"/>
</dbReference>
<dbReference type="PIRSF" id="PIRSF005925">
    <property type="entry name" value="Dos"/>
    <property type="match status" value="1"/>
</dbReference>
<dbReference type="CDD" id="cd00156">
    <property type="entry name" value="REC"/>
    <property type="match status" value="1"/>
</dbReference>
<protein>
    <recommendedName>
        <fullName evidence="2">cyclic-guanylate-specific phosphodiesterase</fullName>
        <ecNumber evidence="2">3.1.4.52</ecNumber>
    </recommendedName>
</protein>
<dbReference type="Pfam" id="PF00990">
    <property type="entry name" value="GGDEF"/>
    <property type="match status" value="1"/>
</dbReference>
<dbReference type="PROSITE" id="PS50110">
    <property type="entry name" value="RESPONSE_REGULATORY"/>
    <property type="match status" value="1"/>
</dbReference>
<dbReference type="CDD" id="cd01949">
    <property type="entry name" value="GGDEF"/>
    <property type="match status" value="1"/>
</dbReference>
<dbReference type="InterPro" id="IPR035919">
    <property type="entry name" value="EAL_sf"/>
</dbReference>
<evidence type="ECO:0000256" key="2">
    <source>
        <dbReference type="ARBA" id="ARBA00012282"/>
    </source>
</evidence>
<dbReference type="FunFam" id="3.20.20.450:FF:000001">
    <property type="entry name" value="Cyclic di-GMP phosphodiesterase yahA"/>
    <property type="match status" value="1"/>
</dbReference>
<dbReference type="InterPro" id="IPR001789">
    <property type="entry name" value="Sig_transdc_resp-reg_receiver"/>
</dbReference>
<proteinExistence type="predicted"/>
<dbReference type="InterPro" id="IPR052155">
    <property type="entry name" value="Biofilm_reg_signaling"/>
</dbReference>
<evidence type="ECO:0000256" key="6">
    <source>
        <dbReference type="SAM" id="Coils"/>
    </source>
</evidence>
<dbReference type="SMART" id="SM00052">
    <property type="entry name" value="EAL"/>
    <property type="match status" value="1"/>
</dbReference>
<dbReference type="GO" id="GO:0000160">
    <property type="term" value="P:phosphorelay signal transduction system"/>
    <property type="evidence" value="ECO:0007669"/>
    <property type="project" value="InterPro"/>
</dbReference>
<comment type="caution">
    <text evidence="12">The sequence shown here is derived from an EMBL/GenBank/DDBJ whole genome shotgun (WGS) entry which is preliminary data.</text>
</comment>
<dbReference type="Gene3D" id="3.40.50.2300">
    <property type="match status" value="1"/>
</dbReference>
<dbReference type="GO" id="GO:0071111">
    <property type="term" value="F:cyclic-guanylate-specific phosphodiesterase activity"/>
    <property type="evidence" value="ECO:0007669"/>
    <property type="project" value="UniProtKB-EC"/>
</dbReference>
<dbReference type="CDD" id="cd00130">
    <property type="entry name" value="PAS"/>
    <property type="match status" value="1"/>
</dbReference>
<dbReference type="InterPro" id="IPR012226">
    <property type="entry name" value="Diguanyl_cyclase/Pdiesterase"/>
</dbReference>
<dbReference type="InterPro" id="IPR000160">
    <property type="entry name" value="GGDEF_dom"/>
</dbReference>
<feature type="domain" description="GGDEF" evidence="11">
    <location>
        <begin position="417"/>
        <end position="550"/>
    </location>
</feature>
<dbReference type="PROSITE" id="PS50112">
    <property type="entry name" value="PAS"/>
    <property type="match status" value="1"/>
</dbReference>
<dbReference type="CDD" id="cd01948">
    <property type="entry name" value="EAL"/>
    <property type="match status" value="1"/>
</dbReference>
<dbReference type="PROSITE" id="PS50113">
    <property type="entry name" value="PAC"/>
    <property type="match status" value="2"/>
</dbReference>
<evidence type="ECO:0000313" key="12">
    <source>
        <dbReference type="EMBL" id="MCG7938980.1"/>
    </source>
</evidence>
<dbReference type="InterPro" id="IPR001610">
    <property type="entry name" value="PAC"/>
</dbReference>
<evidence type="ECO:0000259" key="11">
    <source>
        <dbReference type="PROSITE" id="PS50887"/>
    </source>
</evidence>
<feature type="domain" description="Response regulatory" evidence="7">
    <location>
        <begin position="6"/>
        <end position="122"/>
    </location>
</feature>
<dbReference type="SMART" id="SM00086">
    <property type="entry name" value="PAC"/>
    <property type="match status" value="2"/>
</dbReference>
<feature type="domain" description="PAS" evidence="8">
    <location>
        <begin position="260"/>
        <end position="305"/>
    </location>
</feature>
<dbReference type="Gene3D" id="3.30.450.20">
    <property type="entry name" value="PAS domain"/>
    <property type="match status" value="2"/>
</dbReference>
<dbReference type="Pfam" id="PF00563">
    <property type="entry name" value="EAL"/>
    <property type="match status" value="1"/>
</dbReference>
<keyword evidence="3" id="KW-0973">c-di-GMP</keyword>
<dbReference type="InterPro" id="IPR043128">
    <property type="entry name" value="Rev_trsase/Diguanyl_cyclase"/>
</dbReference>
<dbReference type="SMART" id="SM00091">
    <property type="entry name" value="PAS"/>
    <property type="match status" value="2"/>
</dbReference>
<comment type="cofactor">
    <cofactor evidence="1">
        <name>Mg(2+)</name>
        <dbReference type="ChEBI" id="CHEBI:18420"/>
    </cofactor>
</comment>
<name>A0A9E4K3Y2_9GAMM</name>
<evidence type="ECO:0000256" key="5">
    <source>
        <dbReference type="PROSITE-ProRule" id="PRU00169"/>
    </source>
</evidence>
<dbReference type="Proteomes" id="UP000886687">
    <property type="component" value="Unassembled WGS sequence"/>
</dbReference>
<dbReference type="NCBIfam" id="TIGR00229">
    <property type="entry name" value="sensory_box"/>
    <property type="match status" value="2"/>
</dbReference>